<feature type="non-terminal residue" evidence="8">
    <location>
        <position position="1"/>
    </location>
</feature>
<evidence type="ECO:0000256" key="4">
    <source>
        <dbReference type="ARBA" id="ARBA00022801"/>
    </source>
</evidence>
<dbReference type="OrthoDB" id="2193136at2759"/>
<comment type="similarity">
    <text evidence="2">Belongs to the peptidase M24B family.</text>
</comment>
<keyword evidence="5" id="KW-0464">Manganese</keyword>
<dbReference type="InterPro" id="IPR029149">
    <property type="entry name" value="Creatin/AminoP/Spt16_N"/>
</dbReference>
<dbReference type="Pfam" id="PF16188">
    <property type="entry name" value="Peptidase_M24_C"/>
    <property type="match status" value="1"/>
</dbReference>
<dbReference type="EMBL" id="KK365303">
    <property type="protein sequence ID" value="KCZ79305.1"/>
    <property type="molecule type" value="Genomic_DNA"/>
</dbReference>
<evidence type="ECO:0000256" key="3">
    <source>
        <dbReference type="ARBA" id="ARBA00022723"/>
    </source>
</evidence>
<comment type="cofactor">
    <cofactor evidence="1">
        <name>Mn(2+)</name>
        <dbReference type="ChEBI" id="CHEBI:29035"/>
    </cofactor>
</comment>
<dbReference type="GO" id="GO:0005737">
    <property type="term" value="C:cytoplasm"/>
    <property type="evidence" value="ECO:0007669"/>
    <property type="project" value="UniProtKB-ARBA"/>
</dbReference>
<dbReference type="GO" id="GO:0046872">
    <property type="term" value="F:metal ion binding"/>
    <property type="evidence" value="ECO:0007669"/>
    <property type="project" value="UniProtKB-KW"/>
</dbReference>
<evidence type="ECO:0000259" key="7">
    <source>
        <dbReference type="Pfam" id="PF16188"/>
    </source>
</evidence>
<evidence type="ECO:0000256" key="1">
    <source>
        <dbReference type="ARBA" id="ARBA00001936"/>
    </source>
</evidence>
<dbReference type="HOGENOM" id="CLU_011781_2_4_1"/>
<evidence type="ECO:0000313" key="9">
    <source>
        <dbReference type="Proteomes" id="UP000030655"/>
    </source>
</evidence>
<keyword evidence="9" id="KW-1185">Reference proteome</keyword>
<organism evidence="8 9">
    <name type="scientific">Anncaliia algerae PRA339</name>
    <dbReference type="NCBI Taxonomy" id="1288291"/>
    <lineage>
        <taxon>Eukaryota</taxon>
        <taxon>Fungi</taxon>
        <taxon>Fungi incertae sedis</taxon>
        <taxon>Microsporidia</taxon>
        <taxon>Tubulinosematoidea</taxon>
        <taxon>Tubulinosematidae</taxon>
        <taxon>Anncaliia</taxon>
    </lineage>
</organism>
<dbReference type="InterPro" id="IPR050422">
    <property type="entry name" value="X-Pro_aminopeptidase_P"/>
</dbReference>
<reference evidence="8 9" key="2">
    <citation type="submission" date="2014-03" db="EMBL/GenBank/DDBJ databases">
        <title>The Genome Sequence of Anncaliia algerae insect isolate PRA339.</title>
        <authorList>
            <consortium name="The Broad Institute Genome Sequencing Platform"/>
            <consortium name="The Broad Institute Genome Sequencing Center for Infectious Disease"/>
            <person name="Cuomo C."/>
            <person name="Becnel J."/>
            <person name="Sanscrainte N."/>
            <person name="Walker B."/>
            <person name="Young S.K."/>
            <person name="Zeng Q."/>
            <person name="Gargeya S."/>
            <person name="Fitzgerald M."/>
            <person name="Haas B."/>
            <person name="Abouelleil A."/>
            <person name="Alvarado L."/>
            <person name="Arachchi H.M."/>
            <person name="Berlin A.M."/>
            <person name="Chapman S.B."/>
            <person name="Dewar J."/>
            <person name="Goldberg J."/>
            <person name="Griggs A."/>
            <person name="Gujja S."/>
            <person name="Hansen M."/>
            <person name="Howarth C."/>
            <person name="Imamovic A."/>
            <person name="Larimer J."/>
            <person name="McCowan C."/>
            <person name="Murphy C."/>
            <person name="Neiman D."/>
            <person name="Pearson M."/>
            <person name="Priest M."/>
            <person name="Roberts A."/>
            <person name="Saif S."/>
            <person name="Shea T."/>
            <person name="Sisk P."/>
            <person name="Sykes S."/>
            <person name="Wortman J."/>
            <person name="Nusbaum C."/>
            <person name="Birren B."/>
        </authorList>
    </citation>
    <scope>NUCLEOTIDE SEQUENCE [LARGE SCALE GENOMIC DNA]</scope>
    <source>
        <strain evidence="8 9">PRA339</strain>
    </source>
</reference>
<sequence length="487" mass="55826">IGIDKRMISYSYMKDLKEELKKAKIEIVHLNVNEIVTGLPERKFNTIIDLEEVKVSDFFTKNSNPEIESKNLVALFNDNPEINTLLLNAHNVTGSRREEKIKSIREKLEHDALFVAQLDTIAWILNLRGNDIPYSPVFYAYLVIDRHNTTLFTDAELNIDNIQVKKYAEIEEELKKYEKIEISGECNSYLVELIKDFSFTDDLNEAKSIKNDVELEGIKLAHILDGAALNLLFGWYEKNANKITMTEKDMGGKLYSIKQTIGGFKEESFGSICGSGKNAAIIHHEAGDNKINNEEILLLDSGSQYYFGTTDVTRTLHFGTPTKEEITNYTRVLKGFLLAKNIYIPQKTKLSAIDAIARVFLWQNQLNYEHGTSHGVGHFLNVHESPPEYNESLKPNQVLSIEPGYYLKDKYGIRIEDLVYVSKENDFLKFNSLTVVPFHMKLIDKSMLTKEEINQINEYSLFVRNKLKDILKGTDGYNYLMSNTEKI</sequence>
<evidence type="ECO:0008006" key="10">
    <source>
        <dbReference type="Google" id="ProtNLM"/>
    </source>
</evidence>
<dbReference type="STRING" id="1288291.A0A059EWK4"/>
<dbReference type="InterPro" id="IPR036005">
    <property type="entry name" value="Creatinase/aminopeptidase-like"/>
</dbReference>
<dbReference type="GO" id="GO:0016787">
    <property type="term" value="F:hydrolase activity"/>
    <property type="evidence" value="ECO:0007669"/>
    <property type="project" value="UniProtKB-KW"/>
</dbReference>
<reference evidence="9" key="1">
    <citation type="submission" date="2013-02" db="EMBL/GenBank/DDBJ databases">
        <authorList>
            <consortium name="The Broad Institute Genome Sequencing Platform"/>
            <person name="Cuomo C."/>
            <person name="Becnel J."/>
            <person name="Sanscrainte N."/>
            <person name="Walker B."/>
            <person name="Young S.K."/>
            <person name="Zeng Q."/>
            <person name="Gargeya S."/>
            <person name="Fitzgerald M."/>
            <person name="Haas B."/>
            <person name="Abouelleil A."/>
            <person name="Alvarado L."/>
            <person name="Arachchi H.M."/>
            <person name="Berlin A.M."/>
            <person name="Chapman S.B."/>
            <person name="Dewar J."/>
            <person name="Goldberg J."/>
            <person name="Griggs A."/>
            <person name="Gujja S."/>
            <person name="Hansen M."/>
            <person name="Howarth C."/>
            <person name="Imamovic A."/>
            <person name="Larimer J."/>
            <person name="McCowan C."/>
            <person name="Murphy C."/>
            <person name="Neiman D."/>
            <person name="Pearson M."/>
            <person name="Priest M."/>
            <person name="Roberts A."/>
            <person name="Saif S."/>
            <person name="Shea T."/>
            <person name="Sisk P."/>
            <person name="Sykes S."/>
            <person name="Wortman J."/>
            <person name="Nusbaum C."/>
            <person name="Birren B."/>
        </authorList>
    </citation>
    <scope>NUCLEOTIDE SEQUENCE [LARGE SCALE GENOMIC DNA]</scope>
    <source>
        <strain evidence="9">PRA339</strain>
    </source>
</reference>
<evidence type="ECO:0000256" key="5">
    <source>
        <dbReference type="ARBA" id="ARBA00023211"/>
    </source>
</evidence>
<keyword evidence="3" id="KW-0479">Metal-binding</keyword>
<dbReference type="InterPro" id="IPR000994">
    <property type="entry name" value="Pept_M24"/>
</dbReference>
<dbReference type="InterPro" id="IPR032416">
    <property type="entry name" value="Peptidase_M24_C"/>
</dbReference>
<evidence type="ECO:0000256" key="2">
    <source>
        <dbReference type="ARBA" id="ARBA00008766"/>
    </source>
</evidence>
<dbReference type="VEuPathDB" id="MicrosporidiaDB:H312_03310"/>
<keyword evidence="4" id="KW-0378">Hydrolase</keyword>
<dbReference type="AlphaFoldDB" id="A0A059EWK4"/>
<name>A0A059EWK4_9MICR</name>
<proteinExistence type="inferred from homology"/>
<dbReference type="PANTHER" id="PTHR43763">
    <property type="entry name" value="XAA-PRO AMINOPEPTIDASE 1"/>
    <property type="match status" value="1"/>
</dbReference>
<feature type="domain" description="Peptidase M24" evidence="6">
    <location>
        <begin position="217"/>
        <end position="422"/>
    </location>
</feature>
<dbReference type="Pfam" id="PF00557">
    <property type="entry name" value="Peptidase_M24"/>
    <property type="match status" value="1"/>
</dbReference>
<gene>
    <name evidence="8" type="ORF">H312_03310</name>
</gene>
<dbReference type="Pfam" id="PF16189">
    <property type="entry name" value="Creatinase_N_2"/>
    <property type="match status" value="1"/>
</dbReference>
<accession>A0A059EWK4</accession>
<evidence type="ECO:0000313" key="8">
    <source>
        <dbReference type="EMBL" id="KCZ79305.1"/>
    </source>
</evidence>
<dbReference type="FunFam" id="3.90.230.10:FF:000007">
    <property type="entry name" value="Xaa-Pro aminopeptidase P"/>
    <property type="match status" value="1"/>
</dbReference>
<dbReference type="PANTHER" id="PTHR43763:SF6">
    <property type="entry name" value="XAA-PRO AMINOPEPTIDASE 1"/>
    <property type="match status" value="1"/>
</dbReference>
<evidence type="ECO:0000259" key="6">
    <source>
        <dbReference type="Pfam" id="PF00557"/>
    </source>
</evidence>
<dbReference type="SUPFAM" id="SSF55920">
    <property type="entry name" value="Creatinase/aminopeptidase"/>
    <property type="match status" value="1"/>
</dbReference>
<dbReference type="Gene3D" id="3.40.350.10">
    <property type="entry name" value="Creatinase/prolidase N-terminal domain"/>
    <property type="match status" value="1"/>
</dbReference>
<protein>
    <recommendedName>
        <fullName evidence="10">Peptidase M24 domain-containing protein</fullName>
    </recommendedName>
</protein>
<feature type="domain" description="Peptidase M24 C-terminal" evidence="7">
    <location>
        <begin position="427"/>
        <end position="487"/>
    </location>
</feature>
<dbReference type="Proteomes" id="UP000030655">
    <property type="component" value="Unassembled WGS sequence"/>
</dbReference>
<dbReference type="Gene3D" id="3.90.230.10">
    <property type="entry name" value="Creatinase/methionine aminopeptidase superfamily"/>
    <property type="match status" value="1"/>
</dbReference>